<proteinExistence type="predicted"/>
<dbReference type="EMBL" id="LN728020">
    <property type="protein sequence ID" value="CEP12491.1"/>
    <property type="molecule type" value="Genomic_DNA"/>
</dbReference>
<accession>A0A0B7N2I5</accession>
<dbReference type="OrthoDB" id="2283086at2759"/>
<gene>
    <name evidence="1" type="primary">PARPA_06459.1 scaffold 22648</name>
</gene>
<dbReference type="AlphaFoldDB" id="A0A0B7N2I5"/>
<reference evidence="1 2" key="1">
    <citation type="submission" date="2014-09" db="EMBL/GenBank/DDBJ databases">
        <authorList>
            <person name="Ellenberger Sabrina"/>
        </authorList>
    </citation>
    <scope>NUCLEOTIDE SEQUENCE [LARGE SCALE GENOMIC DNA]</scope>
    <source>
        <strain evidence="1 2">CBS 412.66</strain>
    </source>
</reference>
<organism evidence="1 2">
    <name type="scientific">Parasitella parasitica</name>
    <dbReference type="NCBI Taxonomy" id="35722"/>
    <lineage>
        <taxon>Eukaryota</taxon>
        <taxon>Fungi</taxon>
        <taxon>Fungi incertae sedis</taxon>
        <taxon>Mucoromycota</taxon>
        <taxon>Mucoromycotina</taxon>
        <taxon>Mucoromycetes</taxon>
        <taxon>Mucorales</taxon>
        <taxon>Mucorineae</taxon>
        <taxon>Mucoraceae</taxon>
        <taxon>Parasitella</taxon>
    </lineage>
</organism>
<evidence type="ECO:0000313" key="2">
    <source>
        <dbReference type="Proteomes" id="UP000054107"/>
    </source>
</evidence>
<name>A0A0B7N2I5_9FUNG</name>
<evidence type="ECO:0000313" key="1">
    <source>
        <dbReference type="EMBL" id="CEP12491.1"/>
    </source>
</evidence>
<protein>
    <submittedName>
        <fullName evidence="1">Uncharacterized protein</fullName>
    </submittedName>
</protein>
<sequence>MLDLLALSTMSSAEVFIGPETPVTFGRSRKLSFQPVANTNYPNEGTLELFMIKQNVENCLAIVKQPLKKIRLAENQKHIDFANNNENRVHAFAFQILLLVEIQFHQTD</sequence>
<dbReference type="Proteomes" id="UP000054107">
    <property type="component" value="Unassembled WGS sequence"/>
</dbReference>
<keyword evidence="2" id="KW-1185">Reference proteome</keyword>